<protein>
    <recommendedName>
        <fullName evidence="3">DUF1707 domain-containing protein</fullName>
    </recommendedName>
</protein>
<dbReference type="PANTHER" id="PTHR40763:SF4">
    <property type="entry name" value="DUF1707 DOMAIN-CONTAINING PROTEIN"/>
    <property type="match status" value="1"/>
</dbReference>
<keyword evidence="5" id="KW-1185">Reference proteome</keyword>
<keyword evidence="2" id="KW-0812">Transmembrane</keyword>
<organism evidence="4 5">
    <name type="scientific">Virgisporangium aurantiacum</name>
    <dbReference type="NCBI Taxonomy" id="175570"/>
    <lineage>
        <taxon>Bacteria</taxon>
        <taxon>Bacillati</taxon>
        <taxon>Actinomycetota</taxon>
        <taxon>Actinomycetes</taxon>
        <taxon>Micromonosporales</taxon>
        <taxon>Micromonosporaceae</taxon>
        <taxon>Virgisporangium</taxon>
    </lineage>
</organism>
<keyword evidence="2" id="KW-0472">Membrane</keyword>
<feature type="transmembrane region" description="Helical" evidence="2">
    <location>
        <begin position="93"/>
        <end position="109"/>
    </location>
</feature>
<evidence type="ECO:0000256" key="2">
    <source>
        <dbReference type="SAM" id="Phobius"/>
    </source>
</evidence>
<reference evidence="4" key="1">
    <citation type="submission" date="2021-01" db="EMBL/GenBank/DDBJ databases">
        <title>Whole genome shotgun sequence of Virgisporangium aurantiacum NBRC 16421.</title>
        <authorList>
            <person name="Komaki H."/>
            <person name="Tamura T."/>
        </authorList>
    </citation>
    <scope>NUCLEOTIDE SEQUENCE</scope>
    <source>
        <strain evidence="4">NBRC 16421</strain>
    </source>
</reference>
<dbReference type="PANTHER" id="PTHR40763">
    <property type="entry name" value="MEMBRANE PROTEIN-RELATED"/>
    <property type="match status" value="1"/>
</dbReference>
<dbReference type="Pfam" id="PF08044">
    <property type="entry name" value="DUF1707"/>
    <property type="match status" value="1"/>
</dbReference>
<dbReference type="EMBL" id="BOPG01000057">
    <property type="protein sequence ID" value="GIJ60629.1"/>
    <property type="molecule type" value="Genomic_DNA"/>
</dbReference>
<keyword evidence="2" id="KW-1133">Transmembrane helix</keyword>
<dbReference type="InterPro" id="IPR012551">
    <property type="entry name" value="DUF1707_SHOCT-like"/>
</dbReference>
<sequence>MTDTGTNTDRPAPGRVRASDVEREEYAKVIRTAMTEGRLNLEEGEERLGRVYAATYRDDLGPLIADLPSSTMFNTPEFVDEAKYRLRAHTGRVVSVAALLTGIWLLVAILVHPVFFWPIIPIAIMSIGLMRHRRWYRWQQRGWSPWANRGWAQGQGHQGPPWAHRGGRGGWHGASGWHAQAGAQAGPGWQPGSCGRGH</sequence>
<proteinExistence type="predicted"/>
<gene>
    <name evidence="4" type="ORF">Vau01_081450</name>
</gene>
<feature type="transmembrane region" description="Helical" evidence="2">
    <location>
        <begin position="115"/>
        <end position="131"/>
    </location>
</feature>
<accession>A0A8J3ZAY8</accession>
<dbReference type="Proteomes" id="UP000612585">
    <property type="component" value="Unassembled WGS sequence"/>
</dbReference>
<feature type="region of interest" description="Disordered" evidence="1">
    <location>
        <begin position="153"/>
        <end position="198"/>
    </location>
</feature>
<feature type="compositionally biased region" description="Low complexity" evidence="1">
    <location>
        <begin position="174"/>
        <end position="198"/>
    </location>
</feature>
<evidence type="ECO:0000256" key="1">
    <source>
        <dbReference type="SAM" id="MobiDB-lite"/>
    </source>
</evidence>
<feature type="domain" description="DUF1707" evidence="3">
    <location>
        <begin position="16"/>
        <end position="68"/>
    </location>
</feature>
<evidence type="ECO:0000313" key="5">
    <source>
        <dbReference type="Proteomes" id="UP000612585"/>
    </source>
</evidence>
<name>A0A8J3ZAY8_9ACTN</name>
<evidence type="ECO:0000259" key="3">
    <source>
        <dbReference type="Pfam" id="PF08044"/>
    </source>
</evidence>
<comment type="caution">
    <text evidence="4">The sequence shown here is derived from an EMBL/GenBank/DDBJ whole genome shotgun (WGS) entry which is preliminary data.</text>
</comment>
<dbReference type="RefSeq" id="WP_204005128.1">
    <property type="nucleotide sequence ID" value="NZ_BOPG01000057.1"/>
</dbReference>
<dbReference type="AlphaFoldDB" id="A0A8J3ZAY8"/>
<evidence type="ECO:0000313" key="4">
    <source>
        <dbReference type="EMBL" id="GIJ60629.1"/>
    </source>
</evidence>